<name>A0A1F6N465_9BACT</name>
<dbReference type="Pfam" id="PF13302">
    <property type="entry name" value="Acetyltransf_3"/>
    <property type="match status" value="1"/>
</dbReference>
<dbReference type="PANTHER" id="PTHR43415">
    <property type="entry name" value="SPERMIDINE N(1)-ACETYLTRANSFERASE"/>
    <property type="match status" value="1"/>
</dbReference>
<dbReference type="InterPro" id="IPR000182">
    <property type="entry name" value="GNAT_dom"/>
</dbReference>
<dbReference type="InterPro" id="IPR016181">
    <property type="entry name" value="Acyl_CoA_acyltransferase"/>
</dbReference>
<proteinExistence type="predicted"/>
<dbReference type="SUPFAM" id="SSF55729">
    <property type="entry name" value="Acyl-CoA N-acyltransferases (Nat)"/>
    <property type="match status" value="1"/>
</dbReference>
<dbReference type="EMBL" id="MFQH01000009">
    <property type="protein sequence ID" value="OGH78453.1"/>
    <property type="molecule type" value="Genomic_DNA"/>
</dbReference>
<accession>A0A1F6N465</accession>
<dbReference type="PANTHER" id="PTHR43415:SF3">
    <property type="entry name" value="GNAT-FAMILY ACETYLTRANSFERASE"/>
    <property type="match status" value="1"/>
</dbReference>
<dbReference type="Gene3D" id="3.40.630.30">
    <property type="match status" value="1"/>
</dbReference>
<dbReference type="AlphaFoldDB" id="A0A1F6N465"/>
<dbReference type="GO" id="GO:0016747">
    <property type="term" value="F:acyltransferase activity, transferring groups other than amino-acyl groups"/>
    <property type="evidence" value="ECO:0007669"/>
    <property type="project" value="InterPro"/>
</dbReference>
<feature type="domain" description="N-acetyltransferase" evidence="1">
    <location>
        <begin position="11"/>
        <end position="172"/>
    </location>
</feature>
<evidence type="ECO:0000259" key="1">
    <source>
        <dbReference type="PROSITE" id="PS51186"/>
    </source>
</evidence>
<organism evidence="2 3">
    <name type="scientific">Candidatus Magasanikbacteria bacterium RIFCSPLOWO2_01_FULL_40_15</name>
    <dbReference type="NCBI Taxonomy" id="1798686"/>
    <lineage>
        <taxon>Bacteria</taxon>
        <taxon>Candidatus Magasanikiibacteriota</taxon>
    </lineage>
</organism>
<evidence type="ECO:0000313" key="2">
    <source>
        <dbReference type="EMBL" id="OGH78453.1"/>
    </source>
</evidence>
<sequence>MRNPFLIGEQIYLRTIEPNDLNEEYISWFNDPEVCRFNDHHRFPMYRERLEDYYDSVIKSNSAIVLAIITQGTDEHIGNVSLQGIDLVNRSAEFALIIGNKFWWGKGVGREVGRLMLQHGFENLHLHRIYCGTASDNEGMKKLALALGFIEEGKAREALFKNGEYRNLLTYSILEHEFSF</sequence>
<gene>
    <name evidence="2" type="ORF">A2983_02970</name>
</gene>
<dbReference type="Proteomes" id="UP000177040">
    <property type="component" value="Unassembled WGS sequence"/>
</dbReference>
<reference evidence="2 3" key="1">
    <citation type="journal article" date="2016" name="Nat. Commun.">
        <title>Thousands of microbial genomes shed light on interconnected biogeochemical processes in an aquifer system.</title>
        <authorList>
            <person name="Anantharaman K."/>
            <person name="Brown C.T."/>
            <person name="Hug L.A."/>
            <person name="Sharon I."/>
            <person name="Castelle C.J."/>
            <person name="Probst A.J."/>
            <person name="Thomas B.C."/>
            <person name="Singh A."/>
            <person name="Wilkins M.J."/>
            <person name="Karaoz U."/>
            <person name="Brodie E.L."/>
            <person name="Williams K.H."/>
            <person name="Hubbard S.S."/>
            <person name="Banfield J.F."/>
        </authorList>
    </citation>
    <scope>NUCLEOTIDE SEQUENCE [LARGE SCALE GENOMIC DNA]</scope>
</reference>
<evidence type="ECO:0000313" key="3">
    <source>
        <dbReference type="Proteomes" id="UP000177040"/>
    </source>
</evidence>
<protein>
    <recommendedName>
        <fullName evidence="1">N-acetyltransferase domain-containing protein</fullName>
    </recommendedName>
</protein>
<comment type="caution">
    <text evidence="2">The sequence shown here is derived from an EMBL/GenBank/DDBJ whole genome shotgun (WGS) entry which is preliminary data.</text>
</comment>
<dbReference type="PROSITE" id="PS51186">
    <property type="entry name" value="GNAT"/>
    <property type="match status" value="1"/>
</dbReference>